<dbReference type="Proteomes" id="UP000003477">
    <property type="component" value="Unassembled WGS sequence"/>
</dbReference>
<evidence type="ECO:0000313" key="4">
    <source>
        <dbReference type="Proteomes" id="UP000003477"/>
    </source>
</evidence>
<feature type="compositionally biased region" description="Polar residues" evidence="2">
    <location>
        <begin position="7"/>
        <end position="26"/>
    </location>
</feature>
<evidence type="ECO:0000256" key="2">
    <source>
        <dbReference type="SAM" id="MobiDB-lite"/>
    </source>
</evidence>
<feature type="region of interest" description="Disordered" evidence="2">
    <location>
        <begin position="1"/>
        <end position="26"/>
    </location>
</feature>
<evidence type="ECO:0000313" key="3">
    <source>
        <dbReference type="EMBL" id="EHJ10131.1"/>
    </source>
</evidence>
<feature type="region of interest" description="Disordered" evidence="2">
    <location>
        <begin position="232"/>
        <end position="259"/>
    </location>
</feature>
<protein>
    <recommendedName>
        <fullName evidence="5">Primase C-terminal 1 domain-containing protein</fullName>
    </recommendedName>
</protein>
<organism evidence="3 4">
    <name type="scientific">Crocosphaera watsonii WH 0003</name>
    <dbReference type="NCBI Taxonomy" id="423471"/>
    <lineage>
        <taxon>Bacteria</taxon>
        <taxon>Bacillati</taxon>
        <taxon>Cyanobacteriota</taxon>
        <taxon>Cyanophyceae</taxon>
        <taxon>Oscillatoriophycideae</taxon>
        <taxon>Chroococcales</taxon>
        <taxon>Aphanothecaceae</taxon>
        <taxon>Crocosphaera</taxon>
    </lineage>
</organism>
<evidence type="ECO:0000256" key="1">
    <source>
        <dbReference type="SAM" id="Coils"/>
    </source>
</evidence>
<accession>G5JCF3</accession>
<feature type="region of interest" description="Disordered" evidence="2">
    <location>
        <begin position="377"/>
        <end position="424"/>
    </location>
</feature>
<dbReference type="RefSeq" id="WP_007312892.1">
    <property type="nucleotide sequence ID" value="NZ_AESD01000771.1"/>
</dbReference>
<reference evidence="3 4" key="1">
    <citation type="journal article" date="2011" name="Front. Microbiol.">
        <title>Two Strains of Crocosphaera watsonii with Highly Conserved Genomes are Distinguished by Strain-Specific Features.</title>
        <authorList>
            <person name="Bench S.R."/>
            <person name="Ilikchyan I.N."/>
            <person name="Tripp H.J."/>
            <person name="Zehr J.P."/>
        </authorList>
    </citation>
    <scope>NUCLEOTIDE SEQUENCE [LARGE SCALE GENOMIC DNA]</scope>
    <source>
        <strain evidence="3 4">WH 0003</strain>
    </source>
</reference>
<feature type="compositionally biased region" description="Polar residues" evidence="2">
    <location>
        <begin position="404"/>
        <end position="423"/>
    </location>
</feature>
<proteinExistence type="predicted"/>
<feature type="compositionally biased region" description="Polar residues" evidence="2">
    <location>
        <begin position="377"/>
        <end position="396"/>
    </location>
</feature>
<sequence length="1107" mass="124224">MTHNDQRNSSNQKTEFPTANRTQAQRQLELLGYKPEDKIYLRFFYPSEDPRKGSDKGRKANYLNWQKIETYQKQGRGVYFVVNGGGHKDSDVTTGRAIFCEHDHLAKDIQRELWKTLELPEPTFQVDTGGKSVHSYWVFVEAIAVEKWRELQKDLLEYVDGDRSIKNPSRVMRLAGCWHILVKSEAASDSNEVEYNQSSIISESGSTYNYSQLRNLIPSSVNSTSSYSETVTAHQSTVKSDQKTANGQANGKKPTSTDNCSLLTESVPLYQFLTLDDRKLIDVGAANGTRNSSGAKLARNLIGTSIRLNYLGIAFTPDPYQLFEDYCNRCPSGKGWNEREWLGIWKSAESNNPTASLTDEALMNCAKAWQKKSVNNFANGHSNRQKSSPSPTNNGRSLGRKHSPTNNGHSNGSKPPLTTNNGQKPLADREIADVINELINLEFSPSKLTAKLNEIAQITHIPILEVRKLYTELANELEQLDSRESTRGELKQLRHATSTSLDLSTVIPEALAKPIEKLANWLNLRPECYLICLLTGISTLNDTETELVLHRDWDFTVTPNLFGSIVSPSSQKKSPILKAMVTKPLRQLQKKARIEYKEAMKQYEIDLARYEELKRNKNTDALEQQFPDGRPIEPRMKLYYFTNATGEGIINQVAAHPNQGILYLKDELAGVFKSANQYRGGRGSDEEDLLSYYDGTGGTVLRANGMQADLDGLLLGIVGSIQPGVLQKLLGDFEDSNGNWARFMFVWQPLAASSMVPDGGKFDSPSLIAWLYEELDRTSSLAPKKYALTDDAFKLFCEAYNELEQRRIDPSTSPAMQNVWGKSEGRIGKVAINLHRTEAAFKGEIPSELIERHTIKAAIALTYFSAQQVQAIYTMLGNEDSLPPMLAKVLEIAERKGDWITARDIQFNFTHRKRPPAETVRVWFKELQALNLGEIQGEGRRIKFLFSNCGHCGSTVGNLPTVQSQTTQGIQPNVGNVGNFSEKSEKEKEDDDNEKEEEGFSKKAKNYPQYPQTDFSTDAERDTGVGSLPTNYPQYPQTDHKIKIGSTVKIHWAGSMRDGEIGTVLSIDDSGWATVRLHKKSLRQDLQIAYAPMAKKSGHEYYLELIE</sequence>
<feature type="coiled-coil region" evidence="1">
    <location>
        <begin position="593"/>
        <end position="620"/>
    </location>
</feature>
<feature type="compositionally biased region" description="Polar residues" evidence="2">
    <location>
        <begin position="965"/>
        <end position="979"/>
    </location>
</feature>
<comment type="caution">
    <text evidence="3">The sequence shown here is derived from an EMBL/GenBank/DDBJ whole genome shotgun (WGS) entry which is preliminary data.</text>
</comment>
<feature type="compositionally biased region" description="Acidic residues" evidence="2">
    <location>
        <begin position="988"/>
        <end position="997"/>
    </location>
</feature>
<gene>
    <name evidence="3" type="ORF">CWATWH0003_5113</name>
</gene>
<keyword evidence="1" id="KW-0175">Coiled coil</keyword>
<dbReference type="AlphaFoldDB" id="G5JCF3"/>
<dbReference type="InterPro" id="IPR025048">
    <property type="entry name" value="DUF3987"/>
</dbReference>
<dbReference type="GeneID" id="88768449"/>
<dbReference type="PATRIC" id="fig|423471.3.peg.4783"/>
<dbReference type="Pfam" id="PF13148">
    <property type="entry name" value="DUF3987"/>
    <property type="match status" value="1"/>
</dbReference>
<name>G5JCF3_CROWT</name>
<feature type="region of interest" description="Disordered" evidence="2">
    <location>
        <begin position="965"/>
        <end position="1021"/>
    </location>
</feature>
<feature type="compositionally biased region" description="Polar residues" evidence="2">
    <location>
        <begin position="233"/>
        <end position="259"/>
    </location>
</feature>
<evidence type="ECO:0008006" key="5">
    <source>
        <dbReference type="Google" id="ProtNLM"/>
    </source>
</evidence>
<dbReference type="EMBL" id="AESD01000771">
    <property type="protein sequence ID" value="EHJ10131.1"/>
    <property type="molecule type" value="Genomic_DNA"/>
</dbReference>